<sequence length="106" mass="11254">MPVANKLAACGSWCAAPCTSVPVAGSPVSIPRDSFPSVTAAVRFVVLVSVRRTSTRADYVPLPLPGTGRYQVPARKIGTTTAARVAFVLHYSVAVGCWRWPRVSLV</sequence>
<name>A0A2M4B560_9DIPT</name>
<dbReference type="EMBL" id="GGFK01014810">
    <property type="protein sequence ID" value="MBW48131.1"/>
    <property type="molecule type" value="Transcribed_RNA"/>
</dbReference>
<protein>
    <submittedName>
        <fullName evidence="1">Putative secreted protein</fullName>
    </submittedName>
</protein>
<evidence type="ECO:0000313" key="1">
    <source>
        <dbReference type="EMBL" id="MBW48131.1"/>
    </source>
</evidence>
<accession>A0A2M4B560</accession>
<organism evidence="1">
    <name type="scientific">Anopheles triannulatus</name>
    <dbReference type="NCBI Taxonomy" id="58253"/>
    <lineage>
        <taxon>Eukaryota</taxon>
        <taxon>Metazoa</taxon>
        <taxon>Ecdysozoa</taxon>
        <taxon>Arthropoda</taxon>
        <taxon>Hexapoda</taxon>
        <taxon>Insecta</taxon>
        <taxon>Pterygota</taxon>
        <taxon>Neoptera</taxon>
        <taxon>Endopterygota</taxon>
        <taxon>Diptera</taxon>
        <taxon>Nematocera</taxon>
        <taxon>Culicoidea</taxon>
        <taxon>Culicidae</taxon>
        <taxon>Anophelinae</taxon>
        <taxon>Anopheles</taxon>
    </lineage>
</organism>
<proteinExistence type="predicted"/>
<dbReference type="AlphaFoldDB" id="A0A2M4B560"/>
<reference evidence="1" key="1">
    <citation type="submission" date="2018-01" db="EMBL/GenBank/DDBJ databases">
        <title>An insight into the sialome of Amazonian anophelines.</title>
        <authorList>
            <person name="Ribeiro J.M."/>
            <person name="Scarpassa V."/>
            <person name="Calvo E."/>
        </authorList>
    </citation>
    <scope>NUCLEOTIDE SEQUENCE</scope>
    <source>
        <tissue evidence="1">Salivary glands</tissue>
    </source>
</reference>